<accession>A0ABV4TBM1</accession>
<evidence type="ECO:0000313" key="2">
    <source>
        <dbReference type="Proteomes" id="UP001574169"/>
    </source>
</evidence>
<evidence type="ECO:0008006" key="3">
    <source>
        <dbReference type="Google" id="ProtNLM"/>
    </source>
</evidence>
<keyword evidence="2" id="KW-1185">Reference proteome</keyword>
<reference evidence="1 2" key="1">
    <citation type="submission" date="2024-04" db="EMBL/GenBank/DDBJ databases">
        <title>New Clade of Flavobacterium.</title>
        <authorList>
            <person name="Matos L."/>
            <person name="Proenca D.N."/>
            <person name="Fransisco R.M."/>
            <person name="Chung A.P."/>
            <person name="Maccario L."/>
            <person name="Sorensen S.J."/>
            <person name="Morais P.V."/>
        </authorList>
    </citation>
    <scope>NUCLEOTIDE SEQUENCE [LARGE SCALE GENOMIC DNA]</scope>
    <source>
        <strain evidence="1 2">FZUC8N2.13</strain>
    </source>
</reference>
<protein>
    <recommendedName>
        <fullName evidence="3">Lipoprotein</fullName>
    </recommendedName>
</protein>
<dbReference type="RefSeq" id="WP_373405780.1">
    <property type="nucleotide sequence ID" value="NZ_JBCFQL010000004.1"/>
</dbReference>
<name>A0ABV4TBM1_9FLAO</name>
<gene>
    <name evidence="1" type="ORF">AAGV28_05275</name>
</gene>
<proteinExistence type="predicted"/>
<organism evidence="1 2">
    <name type="scientific">Flavobacterium zubiriense</name>
    <dbReference type="NCBI Taxonomy" id="3138075"/>
    <lineage>
        <taxon>Bacteria</taxon>
        <taxon>Pseudomonadati</taxon>
        <taxon>Bacteroidota</taxon>
        <taxon>Flavobacteriia</taxon>
        <taxon>Flavobacteriales</taxon>
        <taxon>Flavobacteriaceae</taxon>
        <taxon>Flavobacterium</taxon>
    </lineage>
</organism>
<evidence type="ECO:0000313" key="1">
    <source>
        <dbReference type="EMBL" id="MFA9190777.1"/>
    </source>
</evidence>
<dbReference type="PROSITE" id="PS51257">
    <property type="entry name" value="PROKAR_LIPOPROTEIN"/>
    <property type="match status" value="1"/>
</dbReference>
<sequence length="149" mass="17147">MNVVSKNRVLLVNVLIVLCTIIFSCEKNNEKGIQFLYRAVNDKDTALLRYSKLEDNRFFGQYEIMYGGSRKDSGEIRGIISGDTLKGSFYYSSYGGGVLKRYPVAMLKREDKWLLGKGIISIYMGIPFFLKTEPIDYSHPEFVFEEIKQ</sequence>
<dbReference type="Proteomes" id="UP001574169">
    <property type="component" value="Unassembled WGS sequence"/>
</dbReference>
<dbReference type="EMBL" id="JBCFQL010000004">
    <property type="protein sequence ID" value="MFA9190777.1"/>
    <property type="molecule type" value="Genomic_DNA"/>
</dbReference>
<comment type="caution">
    <text evidence="1">The sequence shown here is derived from an EMBL/GenBank/DDBJ whole genome shotgun (WGS) entry which is preliminary data.</text>
</comment>